<evidence type="ECO:0000259" key="3">
    <source>
        <dbReference type="Pfam" id="PF23055"/>
    </source>
</evidence>
<evidence type="ECO:0000313" key="5">
    <source>
        <dbReference type="Proteomes" id="UP000653454"/>
    </source>
</evidence>
<keyword evidence="2" id="KW-0732">Signal</keyword>
<evidence type="ECO:0000313" key="4">
    <source>
        <dbReference type="EMBL" id="CAG9124897.1"/>
    </source>
</evidence>
<accession>A0A8S4FAS6</accession>
<feature type="compositionally biased region" description="Basic and acidic residues" evidence="1">
    <location>
        <begin position="504"/>
        <end position="514"/>
    </location>
</feature>
<keyword evidence="5" id="KW-1185">Reference proteome</keyword>
<reference evidence="4" key="1">
    <citation type="submission" date="2020-11" db="EMBL/GenBank/DDBJ databases">
        <authorList>
            <person name="Whiteford S."/>
        </authorList>
    </citation>
    <scope>NUCLEOTIDE SEQUENCE</scope>
</reference>
<evidence type="ECO:0000256" key="1">
    <source>
        <dbReference type="SAM" id="MobiDB-lite"/>
    </source>
</evidence>
<dbReference type="EMBL" id="CAJHNJ030000030">
    <property type="protein sequence ID" value="CAG9124897.1"/>
    <property type="molecule type" value="Genomic_DNA"/>
</dbReference>
<sequence>MIRRRSVYLFLAVFMATWALDAANQSPEPPPLVASSTKATDDQIRFQQDINNVEEWSRENKLSFNGSKCCVITFSRSKNPVQHQYTLGGSPMERVTSVRDLGVRMTSDLSFKEHITGVCKQAFKTLGFVLRTVRGFKNITAIKALFNALVRSKLEFNAVVWAPSEVKYSSMIDKIQNKFIRFLYMKLYGVYPGYPLLYPTLFVLGMVGYNRLEVRRDLALTSYLFRIWRGKTGNPSILQQLRLTVPSNSLRSRKSRTFAAPCGRTALLRQAPVTRAIHLLNRIDDRTDIHHCPLSEFTKEVPTPARSEVESISLASRVSEFWPDQPRVWFVRTEAILGPQKLSDEARFDLVVQKLGKDVVNHVTDILINPQPTKKFDTLKQRLLAIYEESHNRQIEKVISEFELGDQKPSQLLRRMREKAMNKFPDETLSVIWQNRLPKQVRAVLAVSAVTDLEDLAAVADKVMEATGSQHVSVVSQPQQPSTSFDVSLVMAEIAKINVKLSGMERSRRNDRPRNRSRYRNTFRNTSRSSSRNSPRRRPDNWLCFYHHRFRENAQKCSSPCAWKKPEN</sequence>
<organism evidence="4 5">
    <name type="scientific">Plutella xylostella</name>
    <name type="common">Diamondback moth</name>
    <name type="synonym">Plutella maculipennis</name>
    <dbReference type="NCBI Taxonomy" id="51655"/>
    <lineage>
        <taxon>Eukaryota</taxon>
        <taxon>Metazoa</taxon>
        <taxon>Ecdysozoa</taxon>
        <taxon>Arthropoda</taxon>
        <taxon>Hexapoda</taxon>
        <taxon>Insecta</taxon>
        <taxon>Pterygota</taxon>
        <taxon>Neoptera</taxon>
        <taxon>Endopterygota</taxon>
        <taxon>Lepidoptera</taxon>
        <taxon>Glossata</taxon>
        <taxon>Ditrysia</taxon>
        <taxon>Yponomeutoidea</taxon>
        <taxon>Plutellidae</taxon>
        <taxon>Plutella</taxon>
    </lineage>
</organism>
<gene>
    <name evidence="4" type="ORF">PLXY2_LOCUS8295</name>
</gene>
<comment type="caution">
    <text evidence="4">The sequence shown here is derived from an EMBL/GenBank/DDBJ whole genome shotgun (WGS) entry which is preliminary data.</text>
</comment>
<feature type="domain" description="DUF7041" evidence="3">
    <location>
        <begin position="319"/>
        <end position="399"/>
    </location>
</feature>
<dbReference type="Proteomes" id="UP000653454">
    <property type="component" value="Unassembled WGS sequence"/>
</dbReference>
<dbReference type="InterPro" id="IPR055469">
    <property type="entry name" value="DUF7041"/>
</dbReference>
<feature type="chain" id="PRO_5035881224" evidence="2">
    <location>
        <begin position="23"/>
        <end position="568"/>
    </location>
</feature>
<dbReference type="AlphaFoldDB" id="A0A8S4FAS6"/>
<name>A0A8S4FAS6_PLUXY</name>
<proteinExistence type="predicted"/>
<dbReference type="Pfam" id="PF23055">
    <property type="entry name" value="DUF7041"/>
    <property type="match status" value="1"/>
</dbReference>
<feature type="region of interest" description="Disordered" evidence="1">
    <location>
        <begin position="504"/>
        <end position="538"/>
    </location>
</feature>
<dbReference type="PRINTS" id="PR01345">
    <property type="entry name" value="CERVTRCPTASE"/>
</dbReference>
<dbReference type="PANTHER" id="PTHR33327:SF3">
    <property type="entry name" value="RNA-DIRECTED DNA POLYMERASE"/>
    <property type="match status" value="1"/>
</dbReference>
<evidence type="ECO:0000256" key="2">
    <source>
        <dbReference type="SAM" id="SignalP"/>
    </source>
</evidence>
<feature type="compositionally biased region" description="Low complexity" evidence="1">
    <location>
        <begin position="522"/>
        <end position="533"/>
    </location>
</feature>
<protein>
    <submittedName>
        <fullName evidence="4">(diamondback moth) hypothetical protein</fullName>
    </submittedName>
</protein>
<feature type="signal peptide" evidence="2">
    <location>
        <begin position="1"/>
        <end position="22"/>
    </location>
</feature>
<dbReference type="PANTHER" id="PTHR33327">
    <property type="entry name" value="ENDONUCLEASE"/>
    <property type="match status" value="1"/>
</dbReference>